<dbReference type="EMBL" id="GBRH01179153">
    <property type="protein sequence ID" value="JAE18743.1"/>
    <property type="molecule type" value="Transcribed_RNA"/>
</dbReference>
<sequence>MPISVASSIPCLCSIQGSIPIPDPDFSFFCH</sequence>
<organism evidence="1">
    <name type="scientific">Arundo donax</name>
    <name type="common">Giant reed</name>
    <name type="synonym">Donax arundinaceus</name>
    <dbReference type="NCBI Taxonomy" id="35708"/>
    <lineage>
        <taxon>Eukaryota</taxon>
        <taxon>Viridiplantae</taxon>
        <taxon>Streptophyta</taxon>
        <taxon>Embryophyta</taxon>
        <taxon>Tracheophyta</taxon>
        <taxon>Spermatophyta</taxon>
        <taxon>Magnoliopsida</taxon>
        <taxon>Liliopsida</taxon>
        <taxon>Poales</taxon>
        <taxon>Poaceae</taxon>
        <taxon>PACMAD clade</taxon>
        <taxon>Arundinoideae</taxon>
        <taxon>Arundineae</taxon>
        <taxon>Arundo</taxon>
    </lineage>
</organism>
<dbReference type="AlphaFoldDB" id="A0A0A9GDI4"/>
<accession>A0A0A9GDI4</accession>
<evidence type="ECO:0000313" key="1">
    <source>
        <dbReference type="EMBL" id="JAE18743.1"/>
    </source>
</evidence>
<protein>
    <submittedName>
        <fullName evidence="1">Uncharacterized protein</fullName>
    </submittedName>
</protein>
<reference evidence="1" key="1">
    <citation type="submission" date="2014-09" db="EMBL/GenBank/DDBJ databases">
        <authorList>
            <person name="Magalhaes I.L.F."/>
            <person name="Oliveira U."/>
            <person name="Santos F.R."/>
            <person name="Vidigal T.H.D.A."/>
            <person name="Brescovit A.D."/>
            <person name="Santos A.J."/>
        </authorList>
    </citation>
    <scope>NUCLEOTIDE SEQUENCE</scope>
    <source>
        <tissue evidence="1">Shoot tissue taken approximately 20 cm above the soil surface</tissue>
    </source>
</reference>
<reference evidence="1" key="2">
    <citation type="journal article" date="2015" name="Data Brief">
        <title>Shoot transcriptome of the giant reed, Arundo donax.</title>
        <authorList>
            <person name="Barrero R.A."/>
            <person name="Guerrero F.D."/>
            <person name="Moolhuijzen P."/>
            <person name="Goolsby J.A."/>
            <person name="Tidwell J."/>
            <person name="Bellgard S.E."/>
            <person name="Bellgard M.I."/>
        </authorList>
    </citation>
    <scope>NUCLEOTIDE SEQUENCE</scope>
    <source>
        <tissue evidence="1">Shoot tissue taken approximately 20 cm above the soil surface</tissue>
    </source>
</reference>
<name>A0A0A9GDI4_ARUDO</name>
<proteinExistence type="predicted"/>